<comment type="caution">
    <text evidence="1">The sequence shown here is derived from an EMBL/GenBank/DDBJ whole genome shotgun (WGS) entry which is preliminary data.</text>
</comment>
<organism evidence="1 2">
    <name type="scientific">Puccinia graminis f. sp. tritici</name>
    <dbReference type="NCBI Taxonomy" id="56615"/>
    <lineage>
        <taxon>Eukaryota</taxon>
        <taxon>Fungi</taxon>
        <taxon>Dikarya</taxon>
        <taxon>Basidiomycota</taxon>
        <taxon>Pucciniomycotina</taxon>
        <taxon>Pucciniomycetes</taxon>
        <taxon>Pucciniales</taxon>
        <taxon>Pucciniaceae</taxon>
        <taxon>Puccinia</taxon>
    </lineage>
</organism>
<proteinExistence type="predicted"/>
<sequence>MVALNPYICADADQLHTLSTLDPFILNLNPFKHSISLSHSTLSTSNLQSRITLSDSIW</sequence>
<evidence type="ECO:0000313" key="2">
    <source>
        <dbReference type="Proteomes" id="UP000325313"/>
    </source>
</evidence>
<name>A0A5B0M308_PUCGR</name>
<gene>
    <name evidence="1" type="ORF">PGTUg99_004392</name>
</gene>
<dbReference type="EMBL" id="VDEP01000483">
    <property type="protein sequence ID" value="KAA1070891.1"/>
    <property type="molecule type" value="Genomic_DNA"/>
</dbReference>
<dbReference type="AlphaFoldDB" id="A0A5B0M308"/>
<reference evidence="1 2" key="1">
    <citation type="submission" date="2019-05" db="EMBL/GenBank/DDBJ databases">
        <title>Emergence of the Ug99 lineage of the wheat stem rust pathogen through somatic hybridization.</title>
        <authorList>
            <person name="Li F."/>
            <person name="Upadhyaya N.M."/>
            <person name="Sperschneider J."/>
            <person name="Matny O."/>
            <person name="Nguyen-Phuc H."/>
            <person name="Mago R."/>
            <person name="Raley C."/>
            <person name="Miller M.E."/>
            <person name="Silverstein K.A.T."/>
            <person name="Henningsen E."/>
            <person name="Hirsch C.D."/>
            <person name="Visser B."/>
            <person name="Pretorius Z.A."/>
            <person name="Steffenson B.J."/>
            <person name="Schwessinger B."/>
            <person name="Dodds P.N."/>
            <person name="Figueroa M."/>
        </authorList>
    </citation>
    <scope>NUCLEOTIDE SEQUENCE [LARGE SCALE GENOMIC DNA]</scope>
    <source>
        <strain evidence="1 2">Ug99</strain>
    </source>
</reference>
<evidence type="ECO:0000313" key="1">
    <source>
        <dbReference type="EMBL" id="KAA1070891.1"/>
    </source>
</evidence>
<accession>A0A5B0M308</accession>
<protein>
    <submittedName>
        <fullName evidence="1">Uncharacterized protein</fullName>
    </submittedName>
</protein>
<dbReference type="Proteomes" id="UP000325313">
    <property type="component" value="Unassembled WGS sequence"/>
</dbReference>